<feature type="coiled-coil region" evidence="10">
    <location>
        <begin position="4386"/>
        <end position="4428"/>
    </location>
</feature>
<feature type="region of interest" description="Disordered" evidence="11">
    <location>
        <begin position="976"/>
        <end position="1002"/>
    </location>
</feature>
<dbReference type="FunFam" id="3.40.850.10:FF:000021">
    <property type="entry name" value="kinesin-like protein KIF16B isoform X1"/>
    <property type="match status" value="1"/>
</dbReference>
<dbReference type="GO" id="GO:0007018">
    <property type="term" value="P:microtubule-based movement"/>
    <property type="evidence" value="ECO:0007669"/>
    <property type="project" value="InterPro"/>
</dbReference>
<feature type="region of interest" description="Disordered" evidence="11">
    <location>
        <begin position="3831"/>
        <end position="3868"/>
    </location>
</feature>
<gene>
    <name evidence="13" type="primary">Stard9</name>
    <name evidence="13" type="ORF">CHUBUR_R12367</name>
</gene>
<feature type="region of interest" description="Disordered" evidence="11">
    <location>
        <begin position="1207"/>
        <end position="1235"/>
    </location>
</feature>
<feature type="region of interest" description="Disordered" evidence="11">
    <location>
        <begin position="916"/>
        <end position="938"/>
    </location>
</feature>
<dbReference type="Pfam" id="PF00225">
    <property type="entry name" value="Kinesin"/>
    <property type="match status" value="1"/>
</dbReference>
<evidence type="ECO:0000256" key="11">
    <source>
        <dbReference type="SAM" id="MobiDB-lite"/>
    </source>
</evidence>
<feature type="region of interest" description="Disordered" evidence="11">
    <location>
        <begin position="2371"/>
        <end position="2394"/>
    </location>
</feature>
<evidence type="ECO:0000256" key="9">
    <source>
        <dbReference type="PROSITE-ProRule" id="PRU00283"/>
    </source>
</evidence>
<dbReference type="GO" id="GO:0008017">
    <property type="term" value="F:microtubule binding"/>
    <property type="evidence" value="ECO:0007669"/>
    <property type="project" value="InterPro"/>
</dbReference>
<dbReference type="OrthoDB" id="3176171at2759"/>
<dbReference type="GO" id="GO:0005737">
    <property type="term" value="C:cytoplasm"/>
    <property type="evidence" value="ECO:0007669"/>
    <property type="project" value="UniProtKB-ARBA"/>
</dbReference>
<feature type="compositionally biased region" description="Polar residues" evidence="11">
    <location>
        <begin position="2546"/>
        <end position="2559"/>
    </location>
</feature>
<evidence type="ECO:0000313" key="13">
    <source>
        <dbReference type="EMBL" id="NWS56406.1"/>
    </source>
</evidence>
<feature type="region of interest" description="Disordered" evidence="11">
    <location>
        <begin position="4202"/>
        <end position="4231"/>
    </location>
</feature>
<feature type="compositionally biased region" description="Polar residues" evidence="11">
    <location>
        <begin position="3844"/>
        <end position="3860"/>
    </location>
</feature>
<comment type="similarity">
    <text evidence="9">Belongs to the TRAFAC class myosin-kinesin ATPase superfamily. Kinesin family.</text>
</comment>
<feature type="compositionally biased region" description="Basic residues" evidence="11">
    <location>
        <begin position="3611"/>
        <end position="3620"/>
    </location>
</feature>
<name>A0A7K5GH69_9AVES</name>
<dbReference type="PANTHER" id="PTHR47117:SF1">
    <property type="entry name" value="STAR-RELATED LIPID TRANSFER PROTEIN 9"/>
    <property type="match status" value="1"/>
</dbReference>
<dbReference type="PRINTS" id="PR00380">
    <property type="entry name" value="KINESINHEAVY"/>
</dbReference>
<evidence type="ECO:0000256" key="2">
    <source>
        <dbReference type="ARBA" id="ARBA00022490"/>
    </source>
</evidence>
<dbReference type="PROSITE" id="PS00411">
    <property type="entry name" value="KINESIN_MOTOR_1"/>
    <property type="match status" value="1"/>
</dbReference>
<reference evidence="13 14" key="1">
    <citation type="submission" date="2019-09" db="EMBL/GenBank/DDBJ databases">
        <title>Bird 10,000 Genomes (B10K) Project - Family phase.</title>
        <authorList>
            <person name="Zhang G."/>
        </authorList>
    </citation>
    <scope>NUCLEOTIDE SEQUENCE [LARGE SCALE GENOMIC DNA]</scope>
    <source>
        <strain evidence="13">B10K-CU-031-22</strain>
    </source>
</reference>
<keyword evidence="5 9" id="KW-0067">ATP-binding</keyword>
<dbReference type="SUPFAM" id="SSF52540">
    <property type="entry name" value="P-loop containing nucleoside triphosphate hydrolases"/>
    <property type="match status" value="1"/>
</dbReference>
<dbReference type="InterPro" id="IPR001752">
    <property type="entry name" value="Kinesin_motor_dom"/>
</dbReference>
<keyword evidence="2" id="KW-0963">Cytoplasm</keyword>
<evidence type="ECO:0000256" key="1">
    <source>
        <dbReference type="ARBA" id="ARBA00004245"/>
    </source>
</evidence>
<feature type="compositionally biased region" description="Basic and acidic residues" evidence="11">
    <location>
        <begin position="3157"/>
        <end position="3168"/>
    </location>
</feature>
<keyword evidence="14" id="KW-1185">Reference proteome</keyword>
<feature type="compositionally biased region" description="Low complexity" evidence="11">
    <location>
        <begin position="3831"/>
        <end position="3843"/>
    </location>
</feature>
<evidence type="ECO:0000256" key="6">
    <source>
        <dbReference type="ARBA" id="ARBA00023054"/>
    </source>
</evidence>
<evidence type="ECO:0000256" key="5">
    <source>
        <dbReference type="ARBA" id="ARBA00022840"/>
    </source>
</evidence>
<feature type="compositionally biased region" description="Acidic residues" evidence="11">
    <location>
        <begin position="2380"/>
        <end position="2391"/>
    </location>
</feature>
<evidence type="ECO:0000256" key="3">
    <source>
        <dbReference type="ARBA" id="ARBA00022553"/>
    </source>
</evidence>
<dbReference type="InterPro" id="IPR036961">
    <property type="entry name" value="Kinesin_motor_dom_sf"/>
</dbReference>
<keyword evidence="3" id="KW-0597">Phosphoprotein</keyword>
<feature type="compositionally biased region" description="Basic and acidic residues" evidence="11">
    <location>
        <begin position="4207"/>
        <end position="4223"/>
    </location>
</feature>
<organism evidence="13 14">
    <name type="scientific">Chunga burmeisteri</name>
    <name type="common">Black-legged seriema</name>
    <dbReference type="NCBI Taxonomy" id="1352770"/>
    <lineage>
        <taxon>Eukaryota</taxon>
        <taxon>Metazoa</taxon>
        <taxon>Chordata</taxon>
        <taxon>Craniata</taxon>
        <taxon>Vertebrata</taxon>
        <taxon>Euteleostomi</taxon>
        <taxon>Archelosauria</taxon>
        <taxon>Archosauria</taxon>
        <taxon>Dinosauria</taxon>
        <taxon>Saurischia</taxon>
        <taxon>Theropoda</taxon>
        <taxon>Coelurosauria</taxon>
        <taxon>Aves</taxon>
        <taxon>Neognathae</taxon>
        <taxon>Neoaves</taxon>
        <taxon>Telluraves</taxon>
        <taxon>Australaves</taxon>
        <taxon>Cariamiformes</taxon>
        <taxon>Cariamidae</taxon>
        <taxon>Chunga</taxon>
    </lineage>
</organism>
<feature type="region of interest" description="Disordered" evidence="11">
    <location>
        <begin position="3918"/>
        <end position="3980"/>
    </location>
</feature>
<dbReference type="InterPro" id="IPR008984">
    <property type="entry name" value="SMAD_FHA_dom_sf"/>
</dbReference>
<keyword evidence="4 9" id="KW-0547">Nucleotide-binding</keyword>
<dbReference type="InterPro" id="IPR019821">
    <property type="entry name" value="Kinesin_motor_CS"/>
</dbReference>
<dbReference type="SMART" id="SM00129">
    <property type="entry name" value="KISc"/>
    <property type="match status" value="1"/>
</dbReference>
<keyword evidence="6 10" id="KW-0175">Coiled coil</keyword>
<dbReference type="InterPro" id="IPR027417">
    <property type="entry name" value="P-loop_NTPase"/>
</dbReference>
<feature type="region of interest" description="Disordered" evidence="11">
    <location>
        <begin position="1135"/>
        <end position="1186"/>
    </location>
</feature>
<feature type="compositionally biased region" description="Basic and acidic residues" evidence="11">
    <location>
        <begin position="2711"/>
        <end position="2727"/>
    </location>
</feature>
<feature type="region of interest" description="Disordered" evidence="11">
    <location>
        <begin position="2546"/>
        <end position="2577"/>
    </location>
</feature>
<comment type="subcellular location">
    <subcellularLocation>
        <location evidence="1">Cytoplasm</location>
        <location evidence="1">Cytoskeleton</location>
    </subcellularLocation>
</comment>
<feature type="compositionally biased region" description="Polar residues" evidence="11">
    <location>
        <begin position="2730"/>
        <end position="2751"/>
    </location>
</feature>
<feature type="region of interest" description="Disordered" evidence="11">
    <location>
        <begin position="883"/>
        <end position="903"/>
    </location>
</feature>
<evidence type="ECO:0000256" key="8">
    <source>
        <dbReference type="ARBA" id="ARBA00023212"/>
    </source>
</evidence>
<feature type="region of interest" description="Disordered" evidence="11">
    <location>
        <begin position="3589"/>
        <end position="3632"/>
    </location>
</feature>
<feature type="compositionally biased region" description="Polar residues" evidence="11">
    <location>
        <begin position="3937"/>
        <end position="3959"/>
    </location>
</feature>
<dbReference type="PROSITE" id="PS50067">
    <property type="entry name" value="KINESIN_MOTOR_2"/>
    <property type="match status" value="1"/>
</dbReference>
<evidence type="ECO:0000256" key="10">
    <source>
        <dbReference type="SAM" id="Coils"/>
    </source>
</evidence>
<feature type="region of interest" description="Disordered" evidence="11">
    <location>
        <begin position="3282"/>
        <end position="3301"/>
    </location>
</feature>
<evidence type="ECO:0000259" key="12">
    <source>
        <dbReference type="PROSITE" id="PS50067"/>
    </source>
</evidence>
<feature type="compositionally biased region" description="Polar residues" evidence="11">
    <location>
        <begin position="924"/>
        <end position="936"/>
    </location>
</feature>
<comment type="caution">
    <text evidence="13">The sequence shown here is derived from an EMBL/GenBank/DDBJ whole genome shotgun (WGS) entry which is preliminary data.</text>
</comment>
<proteinExistence type="inferred from homology"/>
<dbReference type="Gene3D" id="3.40.850.10">
    <property type="entry name" value="Kinesin motor domain"/>
    <property type="match status" value="1"/>
</dbReference>
<feature type="compositionally biased region" description="Polar residues" evidence="11">
    <location>
        <begin position="3283"/>
        <end position="3293"/>
    </location>
</feature>
<dbReference type="Proteomes" id="UP000541181">
    <property type="component" value="Unassembled WGS sequence"/>
</dbReference>
<dbReference type="GO" id="GO:0005856">
    <property type="term" value="C:cytoskeleton"/>
    <property type="evidence" value="ECO:0007669"/>
    <property type="project" value="UniProtKB-SubCell"/>
</dbReference>
<dbReference type="EMBL" id="VZRC01000181">
    <property type="protein sequence ID" value="NWS56406.1"/>
    <property type="molecule type" value="Genomic_DNA"/>
</dbReference>
<keyword evidence="8" id="KW-0206">Cytoskeleton</keyword>
<evidence type="ECO:0000313" key="14">
    <source>
        <dbReference type="Proteomes" id="UP000541181"/>
    </source>
</evidence>
<feature type="compositionally biased region" description="Basic and acidic residues" evidence="11">
    <location>
        <begin position="1260"/>
        <end position="1269"/>
    </location>
</feature>
<feature type="binding site" evidence="9">
    <location>
        <begin position="88"/>
        <end position="95"/>
    </location>
    <ligand>
        <name>ATP</name>
        <dbReference type="ChEBI" id="CHEBI:30616"/>
    </ligand>
</feature>
<feature type="region of interest" description="Disordered" evidence="11">
    <location>
        <begin position="1248"/>
        <end position="1270"/>
    </location>
</feature>
<feature type="non-terminal residue" evidence="13">
    <location>
        <position position="1"/>
    </location>
</feature>
<dbReference type="CDD" id="cd22731">
    <property type="entry name" value="FHA_KIF16A_STARD9"/>
    <property type="match status" value="1"/>
</dbReference>
<sequence length="4428" mass="495333">RESAEGGRVIVEVDDKVAKVRNIKVDSRLDSTWDSREKTVAFSFDYCYWSVDPEDPKYASQEMVFQDLGTTVLSGAFKGYNICLFAYGQTGSGKTYTMMGTPASIGLTPRICEGLFSRKDDYSDQTASCRVKVSFLEIYNERVRDLLKQSDRKKPYTLRVREHPETGPYVQGLTQRLVTDYKQVVELLEEGIAKRITAATHIHNASSRSHAIFTIHYTQAILENNLPSEIASKINLVDLAGSERADPSYCKDRITEGANINRSLVTLGIVISTLAQNSQMFSSCQSINTITSEGESSHVDSPSTGSVSGTRRPAYIPYRDSILTWLLKDSLGGNSKTIMIATISPASSSYNETMSTLRYASNAKNIINKPRVNEDANVKLIRELREEIDRLKTMLMSFELIDQLTKDWTSKWTDRKAIMEEYSVDINKEKAGVTIDSSLPHLMAMDDDILSTGVVLYHLREGTTKVGRSDSDQDQDIVLQGRWIEKDHCMIDNTCGIVTLRPVQGAHCTVNGCEVTGPCRLSQGALVVLGKSHKFRFNHPAEAAILRQRRSINETPPILSCGALDWLNLDGSCIHPPHYILSSLDNREIDAVHEKYKQKLRDQEAFHRKQIQRQQLYVEDLKQQILRGQIKAERELENDQALINQQIQENQQWLINENKRLAALQQQQRESAVQTESTLYAEAEVQSTIGLEICPSLLQQNKKRLVQLELLRRYSLKKAERNIRRKKVKFQLERIVKKQKLLEAKQNLEQLEASCWLNEERVKQSQVLNENSAVWSSSDHQLQKRRKSLGSNSLPHRQHSFLHYSSKDWALFLLYFHSCLLKRETVSKLSTSPNIDQCCEGSTTGSLSSVEYLYRRGKDISGSDGLNDEKGISFSVQKQLTEKQKTSSFGNTKGAERDSNESGMMAYINKNDQKIEKLDGNPGQAGSQNQASTVSSPHLFKEKDEPETFITGTRMTTAKVLGDLTHPASRNLEQNRAQVSDKKTTMDINGKGHSSSPENFPKEMKKTAYGNPPSVHLNQTAKNWKRAPNSALPSHEKSSVEQQEFLMVATSVGNLTKMNTQAPLSYVEKKWHSAEMLSAGGSKTATDVLGNWQEDDENEISDTDSSFSVDSLSCAYAKAFTEKLKQDDFDRNKILANPEDSESDDSQMSQDSLVEKENKAKKQNKSRFHKSKAHHEPSKLYKSRTDHHISSLVTSYASHRRLGKPERSFSLDSLADGEEMPAEDPVEESKSDSSDEVPAEIFWKLQAPRSPTIQTEEDQEPKTCDRDTEGTNYDLKLSSSFYLDTKPQPASSNACKQLLKGTKVSFVEQERSLDRRLYYASGNPLLTTDAWSSCDSKVNISSPRITASPSHENLEFQEAHLCSLSKPELWLKKDDLKQSAAEVSFVSGSKQIHSITHLSHCMNKIDTVFSSHTSEVPLPETTTTASRVSESGSLNKVLKGWTNSNENSSLESEDAMSSFVSSVGPSSSFVPISAKHNYYEHSRSNHPEQGQRDELSTYRSTTECTQTFSCLESTSTADCVSLVSRKEENSLPTTHPELPKDHNLKKPPFISVLPMHILEQRNSCVDADLEDEFFRTFEKDDLDDDYNHLMTKSRMTDSGSGSAAVSAPAAESSTGLTHNMTSTQTPQVQFGNHGQLFPRREIPTCCDEGFFLSDLTNKNCSLVSSYELQTLAGQGAESAVTVGLLRSGETNLETMQETDYEQISAEEVTTETDFSSQKTTYQRNPLVVAHSASYDQSATPIEMSQKEIICMETSTDSLAEIVPEVPSFRDNEEYEPKDEDLPSLNHYEFKSKPVSKNYSHECAPGDSWASCLSQQISENSTLCVDNIREESREHSALNSQAVVQKEFSSKYENLVVNEVSYLIVNVNGKDTESFPAAICENTNGFLPESNIFYKDSTKANLFQSASETENYDKLLERVTIVQGDCDATSNLTVEVSATESSSDLHSDCLCTACSSKSTGQKSSTHKTTDISVEFDATILLETEIQSKSLLESREEKEAFFESDCPEDILLVDDDVNSESERVFEYNTKTSATISREESPYINKESKFLRNPETNPEETMVPYQNTKANTDEEITKLINSAVNLEKNDLGIKSRQIESLPDYPAAKVQNVTEDRSGEDFKGISLSQNPNKPIDTVACKVQCELYTNLCLTHEEVEKNELQVASTRVEHSQDSKALVCETSSFCQKEKSEKIEIAVYSPEFSVASKTTPSAVCSHTTTTDITQNTSGFLDTCEGLLQVSRTIENVFNTEEVAATVLITSRQGNILAKSEIERQVNSSNLIEHCVPNCLPQEDKANECEVTESEEQIIMKNADGLIITRQEVIHADENVLFTEESPTLHQMCSERDDTEEILNQFKLPERYLTASGLEQNMLEGDSRYHDPTEMSEDGGSEDSITDTRNAVTKDVDADEYSVDDSTGIDQYRIEQEFKSLHIKEDSRTYMSCFMQYPEHGTSENLNVSIVKKRSDICELDPVGSRVEEEKVHLMNLVQMAKTDKEKQMFVNNTEEVELIILQNLNELFPENKDSCQMTHDNSRLNEILKESQWVSTSFSSNNEDISKQQNPPATLKSAEKDQENSLEDSPHQSVNHLLYLGVSDDSHLVQDVPTALKGCTKPSNSSVETGAVLPYYETLMESEVCVSTPVAKEVIEDTREEKMLSLLEISSQKMFHDINTTQKVLHSGSLSQHDEKEKFLSTSYTTTNSKNENAKFPGVAGYQHEPRENQGHGTSEERCIDQPGSTVSENTSTLSEGLNKSPWENPQYRKEFLNCKKNSDTSEHSPGLLNCPASSADVLIASNGDKGKNNAVFSEETKYFESESSDLSVSVTFPDVSQKGDDRKNNSAIAEAVYAQNNKLPEKVVGIDQKEKIIQGSFQNCNDIKDNNIHEYSECYSNASSVTVPELGSLAFQSREQTVSKESRSLPSYFAEDAPIDIPFQSSKNFSAFDTSCLLDDSKSLIFTQLEDSLQDTFLMEQVSSSSADACSVKEDFPQAFSSVNHPSLTPFSESSLTADTGHGETGTYDISHTSILKHSPFAVLQIQDTQSDKAVVFDEPIHPSGSILLSLAKENRHCPVSDSISYKNSTVDGESVYGSNRKKFDNDMKVDRHHWGEVPPREACTEHIEKVRNGDSLLLPSLPFWDGGRAIFAKEGQIRKILNRNEEELHSNTEAEHFAVKTEQRQPLSREPVEKQTSVSSNSANELVGLEVTVLENLYPGDVDVDPEHTCNSFSPAYPTYSRSTDPRRLYHAVLGFEKNPADLQDNCQYVSTGEQIEQVPDRTNTDESKLVQFRSKRSYSTTQNTKSCKQSERRPYLQSHRLSAPAIAVFSDIEYTLEASSKADPLLYSASKSLQDLNMSVEPPSPTEDDLHGVERFSKQESKNFLQVKSKARFQQRMAQTKKLVNCDPKYLQNFAARTQSRQSLKDCTTQSPSSLLHTAHSSVGAEANVRSKSSSVAQCSEGKVEEAGYQPETDLFLQDNKDAMHFSSSDINPYIHPWQQDGSCKIGWKQYVFGSASDVSCNQIPLNLENREVMRCSSVDNGLNSQNSPFHSHLSSYATAKVLSSTLSSIEGLQGWDNNPSAQPGNCSMQVDEIVLLYPSESERSSKKLQGTTREQGTQTATTGRYKRQRRHQRSYTDVSTRKQETNRDLFHQPSSWTSMQNLSMHLSQLLQNTSELLGNLSQQSILDNEKNAKINQRGTEEAVKATRSDSCTQTTADVGTQTEILEEPQSKHEEKKVETKMENELRAAQAVNVDWKGTGAGAVGKFPKRKEEMLSLEERTQEQTEMRNLGNPDFHDSLDSILEDSFIHLPLLPRTSTPILDFQKTSLNAQQNVAFASTRVSSVTSSLPSSGQDGSSCTVVSSPTNSTSLSPASYAQDKRSVNELEVPAERKFCYKNTLLVDRASSPILTLSASPSSQSAFSKSVCPVKEPLRYSSDASSPLHNQRKQRAGPQSSMQPHVDNFSQTETDGESSTSRELEGIRKKSGSFSDKKASKELLGQDGSKVLGQQHRLTVDTHTTICAKRLYHSSSMLEVSGHGEVLTGDLGDSSPLAGSLCCMYVTRGGRGSSAGIGLEKYVGNSDTALIHNYSPPNADLLFNRKMSATCSGKTNAGVSSEPLVEASSLQFHDFFWKNENSCPLPLSDVSDVQTSFQDDNTDSVTESECDTEIPLNKNTTFAKPYRPRSYSLRDLPIHNKFSNWCGVKGSPPSLLSLSGSVTDLRSQAEKKPRSTRATKMEGKSQLCDSRSQEIERLQRERAQIMSGIHLDLHQHPLTVELTEAKLNYGIGETDALLRALQSGTADDLVAIPVKQQLYERHMRTIETLRKEREKRLQRYQRSRSLSPQKHLSLLQTLDASQRDLDLPSRRREYLQQLRRDVVENTRVQEPKRRSIQHPSDIELLLRDYQRAREETKTEIARARDKLRERAEQEKRRIREQIFSQLQK</sequence>
<dbReference type="Gene3D" id="2.60.200.20">
    <property type="match status" value="1"/>
</dbReference>
<feature type="region of interest" description="Disordered" evidence="11">
    <location>
        <begin position="2711"/>
        <end position="2752"/>
    </location>
</feature>
<feature type="compositionally biased region" description="Low complexity" evidence="11">
    <location>
        <begin position="3596"/>
        <end position="3610"/>
    </location>
</feature>
<dbReference type="Pfam" id="PF00498">
    <property type="entry name" value="FHA"/>
    <property type="match status" value="1"/>
</dbReference>
<feature type="domain" description="Kinesin motor" evidence="12">
    <location>
        <begin position="22"/>
        <end position="366"/>
    </location>
</feature>
<dbReference type="SUPFAM" id="SSF49879">
    <property type="entry name" value="SMAD/FHA domain"/>
    <property type="match status" value="1"/>
</dbReference>
<evidence type="ECO:0000256" key="7">
    <source>
        <dbReference type="ARBA" id="ARBA00023175"/>
    </source>
</evidence>
<keyword evidence="7 9" id="KW-0505">Motor protein</keyword>
<feature type="non-terminal residue" evidence="13">
    <location>
        <position position="4428"/>
    </location>
</feature>
<accession>A0A7K5GH69</accession>
<feature type="compositionally biased region" description="Basic residues" evidence="11">
    <location>
        <begin position="1161"/>
        <end position="1173"/>
    </location>
</feature>
<dbReference type="InterPro" id="IPR000253">
    <property type="entry name" value="FHA_dom"/>
</dbReference>
<dbReference type="FunFam" id="2.60.200.20:FF:000005">
    <property type="entry name" value="Kinesin family member 16B"/>
    <property type="match status" value="1"/>
</dbReference>
<feature type="compositionally biased region" description="Acidic residues" evidence="11">
    <location>
        <begin position="1215"/>
        <end position="1226"/>
    </location>
</feature>
<dbReference type="GO" id="GO:0005524">
    <property type="term" value="F:ATP binding"/>
    <property type="evidence" value="ECO:0007669"/>
    <property type="project" value="UniProtKB-UniRule"/>
</dbReference>
<dbReference type="GO" id="GO:0003777">
    <property type="term" value="F:microtubule motor activity"/>
    <property type="evidence" value="ECO:0007669"/>
    <property type="project" value="InterPro"/>
</dbReference>
<evidence type="ECO:0000256" key="4">
    <source>
        <dbReference type="ARBA" id="ARBA00022741"/>
    </source>
</evidence>
<feature type="compositionally biased region" description="Basic and acidic residues" evidence="11">
    <location>
        <begin position="1174"/>
        <end position="1186"/>
    </location>
</feature>
<protein>
    <submittedName>
        <fullName evidence="13">STAR9 protein</fullName>
    </submittedName>
</protein>
<dbReference type="PANTHER" id="PTHR47117">
    <property type="entry name" value="STAR-RELATED LIPID TRANSFER PROTEIN 9"/>
    <property type="match status" value="1"/>
</dbReference>
<feature type="region of interest" description="Disordered" evidence="11">
    <location>
        <begin position="3157"/>
        <end position="3186"/>
    </location>
</feature>